<dbReference type="VEuPathDB" id="VectorBase:ISCW015878"/>
<dbReference type="Gene3D" id="3.10.10.10">
    <property type="entry name" value="HIV Type 1 Reverse Transcriptase, subunit A, domain 1"/>
    <property type="match status" value="1"/>
</dbReference>
<dbReference type="PhylomeDB" id="B7P5T8"/>
<evidence type="ECO:0000313" key="1">
    <source>
        <dbReference type="EMBL" id="EEC01960.1"/>
    </source>
</evidence>
<proteinExistence type="predicted"/>
<gene>
    <name evidence="1" type="ORF">IscW_ISCW015878</name>
</gene>
<reference evidence="1" key="1">
    <citation type="submission" date="2008-03" db="EMBL/GenBank/DDBJ databases">
        <title>Annotation of Ixodes scapularis.</title>
        <authorList>
            <consortium name="Ixodes scapularis Genome Project Consortium"/>
            <person name="Caler E."/>
            <person name="Hannick L.I."/>
            <person name="Bidwell S."/>
            <person name="Joardar V."/>
            <person name="Thiagarajan M."/>
            <person name="Amedeo P."/>
            <person name="Galinsky K.J."/>
            <person name="Schobel S."/>
            <person name="Inman J."/>
            <person name="Hostetler J."/>
            <person name="Miller J."/>
            <person name="Hammond M."/>
            <person name="Megy K."/>
            <person name="Lawson D."/>
            <person name="Kodira C."/>
            <person name="Sutton G."/>
            <person name="Meyer J."/>
            <person name="Hill C.A."/>
            <person name="Birren B."/>
            <person name="Nene V."/>
            <person name="Collins F."/>
            <person name="Alarcon-Chaidez F."/>
            <person name="Wikel S."/>
            <person name="Strausberg R."/>
        </authorList>
    </citation>
    <scope>NUCLEOTIDE SEQUENCE [LARGE SCALE GENOMIC DNA]</scope>
    <source>
        <strain evidence="1">Wikel colony</strain>
    </source>
</reference>
<dbReference type="VEuPathDB" id="VectorBase:ISCP_004338"/>
<dbReference type="EMBL" id="DS642473">
    <property type="protein sequence ID" value="EEC01960.1"/>
    <property type="molecule type" value="Genomic_DNA"/>
</dbReference>
<protein>
    <submittedName>
        <fullName evidence="1">Uncharacterized protein</fullName>
    </submittedName>
</protein>
<dbReference type="SUPFAM" id="SSF56672">
    <property type="entry name" value="DNA/RNA polymerases"/>
    <property type="match status" value="1"/>
</dbReference>
<feature type="non-terminal residue" evidence="1">
    <location>
        <position position="1"/>
    </location>
</feature>
<dbReference type="OrthoDB" id="441971at2759"/>
<dbReference type="PaxDb" id="6945-B7P5T8"/>
<name>B7P5T8_IXOSC</name>
<feature type="non-terminal residue" evidence="1">
    <location>
        <position position="97"/>
    </location>
</feature>
<dbReference type="HOGENOM" id="CLU_2365541_0_0_1"/>
<sequence length="97" mass="11413">KGEVWKLIEQCKSIFSDLPGWTNLITCDLKLTTEEPVQIRQHALPFSVQKTVKREITEMLQLNLIERFISPFNAPVVIVRHTDGSSRFRVDYWRLRT</sequence>
<dbReference type="STRING" id="6945.B7P5T8"/>
<dbReference type="InterPro" id="IPR043502">
    <property type="entry name" value="DNA/RNA_pol_sf"/>
</dbReference>
<dbReference type="AlphaFoldDB" id="B7P5T8"/>
<organism>
    <name type="scientific">Ixodes scapularis</name>
    <name type="common">Black-legged tick</name>
    <name type="synonym">Deer tick</name>
    <dbReference type="NCBI Taxonomy" id="6945"/>
    <lineage>
        <taxon>Eukaryota</taxon>
        <taxon>Metazoa</taxon>
        <taxon>Ecdysozoa</taxon>
        <taxon>Arthropoda</taxon>
        <taxon>Chelicerata</taxon>
        <taxon>Arachnida</taxon>
        <taxon>Acari</taxon>
        <taxon>Parasitiformes</taxon>
        <taxon>Ixodida</taxon>
        <taxon>Ixodoidea</taxon>
        <taxon>Ixodidae</taxon>
        <taxon>Ixodinae</taxon>
        <taxon>Ixodes</taxon>
    </lineage>
</organism>
<dbReference type="VEuPathDB" id="VectorBase:ISCI015878"/>
<dbReference type="GO" id="GO:0071897">
    <property type="term" value="P:DNA biosynthetic process"/>
    <property type="evidence" value="ECO:0007669"/>
    <property type="project" value="UniProtKB-ARBA"/>
</dbReference>
<accession>B7P5T8</accession>